<evidence type="ECO:0000256" key="3">
    <source>
        <dbReference type="ARBA" id="ARBA00022801"/>
    </source>
</evidence>
<evidence type="ECO:0000313" key="8">
    <source>
        <dbReference type="Proteomes" id="UP000582213"/>
    </source>
</evidence>
<dbReference type="PANTHER" id="PTHR35005:SF1">
    <property type="entry name" value="2-AMINO-5-FORMYLAMINO-6-RIBOSYLAMINOPYRIMIDIN-4(3H)-ONE 5'-MONOPHOSPHATE DEFORMYLASE"/>
    <property type="match status" value="1"/>
</dbReference>
<gene>
    <name evidence="6" type="ORF">D1869_13650</name>
    <name evidence="5" type="ORF">HNQ62_002277</name>
</gene>
<dbReference type="EC" id="3.5.2.10" evidence="5"/>
<dbReference type="KEGG" id="soh:D1869_13650"/>
<dbReference type="Pfam" id="PF02633">
    <property type="entry name" value="Creatininase"/>
    <property type="match status" value="1"/>
</dbReference>
<dbReference type="Proteomes" id="UP000582213">
    <property type="component" value="Unassembled WGS sequence"/>
</dbReference>
<protein>
    <submittedName>
        <fullName evidence="6">Creatininase family protein</fullName>
    </submittedName>
    <submittedName>
        <fullName evidence="5">Creatinine amidohydrolase</fullName>
        <ecNumber evidence="5">3.5.2.10</ecNumber>
    </submittedName>
</protein>
<evidence type="ECO:0000313" key="5">
    <source>
        <dbReference type="EMBL" id="MBB5254503.1"/>
    </source>
</evidence>
<dbReference type="SUPFAM" id="SSF102215">
    <property type="entry name" value="Creatininase"/>
    <property type="match status" value="1"/>
</dbReference>
<name>A0A650CKX0_SULOH</name>
<dbReference type="Proteomes" id="UP000427373">
    <property type="component" value="Chromosome"/>
</dbReference>
<evidence type="ECO:0000313" key="6">
    <source>
        <dbReference type="EMBL" id="QGR18117.1"/>
    </source>
</evidence>
<reference evidence="6 7" key="1">
    <citation type="submission" date="2019-10" db="EMBL/GenBank/DDBJ databases">
        <title>Genome Sequences from Six Type Strain Members of the Archaeal Family Sulfolobaceae: Acidianus ambivalens, Acidianus infernus, Metallosphaera prunae, Stygiolobus azoricus, Sulfolobus metallicus, and Sulfurisphaera ohwakuensis.</title>
        <authorList>
            <person name="Counts J.A."/>
            <person name="Kelly R.M."/>
        </authorList>
    </citation>
    <scope>NUCLEOTIDE SEQUENCE [LARGE SCALE GENOMIC DNA]</scope>
    <source>
        <strain evidence="6 7">TA-1</strain>
    </source>
</reference>
<keyword evidence="3 5" id="KW-0378">Hydrolase</keyword>
<reference evidence="5 8" key="2">
    <citation type="submission" date="2020-08" db="EMBL/GenBank/DDBJ databases">
        <title>Genomic Encyclopedia of Type Strains, Phase IV (KMG-IV): sequencing the most valuable type-strain genomes for metagenomic binning, comparative biology and taxonomic classification.</title>
        <authorList>
            <person name="Goeker M."/>
        </authorList>
    </citation>
    <scope>NUCLEOTIDE SEQUENCE [LARGE SCALE GENOMIC DNA]</scope>
    <source>
        <strain evidence="5 8">DSM 12421</strain>
    </source>
</reference>
<dbReference type="AlphaFoldDB" id="A0A650CKX0"/>
<evidence type="ECO:0000256" key="1">
    <source>
        <dbReference type="ARBA" id="ARBA00001947"/>
    </source>
</evidence>
<dbReference type="InterPro" id="IPR003785">
    <property type="entry name" value="Creatininase/forma_Hydrolase"/>
</dbReference>
<dbReference type="GO" id="GO:0047789">
    <property type="term" value="F:creatininase activity"/>
    <property type="evidence" value="ECO:0007669"/>
    <property type="project" value="UniProtKB-EC"/>
</dbReference>
<dbReference type="InterPro" id="IPR024087">
    <property type="entry name" value="Creatininase-like_sf"/>
</dbReference>
<dbReference type="GeneID" id="42802309"/>
<dbReference type="EMBL" id="CP045484">
    <property type="protein sequence ID" value="QGR18117.1"/>
    <property type="molecule type" value="Genomic_DNA"/>
</dbReference>
<organism evidence="6 7">
    <name type="scientific">Sulfurisphaera ohwakuensis</name>
    <dbReference type="NCBI Taxonomy" id="69656"/>
    <lineage>
        <taxon>Archaea</taxon>
        <taxon>Thermoproteota</taxon>
        <taxon>Thermoprotei</taxon>
        <taxon>Sulfolobales</taxon>
        <taxon>Sulfolobaceae</taxon>
        <taxon>Sulfurisphaera</taxon>
    </lineage>
</organism>
<keyword evidence="4" id="KW-0862">Zinc</keyword>
<dbReference type="PANTHER" id="PTHR35005">
    <property type="entry name" value="3-DEHYDRO-SCYLLO-INOSOSE HYDROLASE"/>
    <property type="match status" value="1"/>
</dbReference>
<dbReference type="GO" id="GO:0009231">
    <property type="term" value="P:riboflavin biosynthetic process"/>
    <property type="evidence" value="ECO:0007669"/>
    <property type="project" value="TreeGrafter"/>
</dbReference>
<evidence type="ECO:0000313" key="7">
    <source>
        <dbReference type="Proteomes" id="UP000427373"/>
    </source>
</evidence>
<dbReference type="EMBL" id="JACHFY010000017">
    <property type="protein sequence ID" value="MBB5254503.1"/>
    <property type="molecule type" value="Genomic_DNA"/>
</dbReference>
<evidence type="ECO:0000256" key="4">
    <source>
        <dbReference type="ARBA" id="ARBA00022833"/>
    </source>
</evidence>
<keyword evidence="7" id="KW-1185">Reference proteome</keyword>
<accession>A0A650CKX0</accession>
<dbReference type="GO" id="GO:0016811">
    <property type="term" value="F:hydrolase activity, acting on carbon-nitrogen (but not peptide) bonds, in linear amides"/>
    <property type="evidence" value="ECO:0007669"/>
    <property type="project" value="TreeGrafter"/>
</dbReference>
<proteinExistence type="predicted"/>
<dbReference type="RefSeq" id="WP_156015606.1">
    <property type="nucleotide sequence ID" value="NZ_CP045484.1"/>
</dbReference>
<dbReference type="Gene3D" id="3.40.50.10310">
    <property type="entry name" value="Creatininase"/>
    <property type="match status" value="1"/>
</dbReference>
<evidence type="ECO:0000256" key="2">
    <source>
        <dbReference type="ARBA" id="ARBA00022723"/>
    </source>
</evidence>
<keyword evidence="2" id="KW-0479">Metal-binding</keyword>
<sequence>MILLHSTKDDIYGKIPLIPIGSIEQHGPHLPMGTDSIIVEEIARRIEKMLSDKILLFPTIYYTCSIEHGDFPYFGVSYITMISYLTELINQLARYFDKAIILNGHGGNESLLDIVKRSINFQNRHFKLYIYSIVGKGLEYFKIRDLHAGTVESSIIKYINPRLVREGKLKDVDYTVKDGVFNTITTSDANPHGIINLDGDVKIDERLGEEFINRVINDLYSFILSLK</sequence>
<comment type="cofactor">
    <cofactor evidence="1">
        <name>Zn(2+)</name>
        <dbReference type="ChEBI" id="CHEBI:29105"/>
    </cofactor>
</comment>
<dbReference type="GO" id="GO:0046872">
    <property type="term" value="F:metal ion binding"/>
    <property type="evidence" value="ECO:0007669"/>
    <property type="project" value="UniProtKB-KW"/>
</dbReference>